<dbReference type="OrthoDB" id="8249012at2759"/>
<keyword evidence="2" id="KW-1185">Reference proteome</keyword>
<dbReference type="Gene3D" id="2.60.120.330">
    <property type="entry name" value="B-lactam Antibiotic, Isopenicillin N Synthase, Chain"/>
    <property type="match status" value="1"/>
</dbReference>
<evidence type="ECO:0000313" key="2">
    <source>
        <dbReference type="Proteomes" id="UP000290288"/>
    </source>
</evidence>
<dbReference type="AlphaFoldDB" id="A0A4V1Q5G4"/>
<dbReference type="EMBL" id="SDEE01000004">
    <property type="protein sequence ID" value="RXW25498.1"/>
    <property type="molecule type" value="Genomic_DNA"/>
</dbReference>
<sequence length="215" mass="24337">MAAPTPQLPQRFAQIKQDIAASYPDFEKQATEAWTEIIHELNKAAETIGSQGPDFIPQVKFKDLDNLDVATIENIRRVGTVVIRDIVDDPDAIKWREELKTFVKEHPEVDGGLLTFLLPAVFGDPHTRTTGVPEQDKQFFHLFWTKPQVQARSHPNLLTATKWLNQLYRSNSDSPSAELDGVDLSTPLTYADRFRIRHPGKAWDLHPPHIDGALN</sequence>
<dbReference type="Proteomes" id="UP000290288">
    <property type="component" value="Unassembled WGS sequence"/>
</dbReference>
<dbReference type="Pfam" id="PF07350">
    <property type="entry name" value="Gig2-like"/>
    <property type="match status" value="1"/>
</dbReference>
<name>A0A4V1Q5G4_9AGAR</name>
<dbReference type="InterPro" id="IPR027443">
    <property type="entry name" value="IPNS-like_sf"/>
</dbReference>
<reference evidence="1 2" key="1">
    <citation type="submission" date="2019-01" db="EMBL/GenBank/DDBJ databases">
        <title>Draft genome sequence of Psathyrella aberdarensis IHI B618.</title>
        <authorList>
            <person name="Buettner E."/>
            <person name="Kellner H."/>
        </authorList>
    </citation>
    <scope>NUCLEOTIDE SEQUENCE [LARGE SCALE GENOMIC DNA]</scope>
    <source>
        <strain evidence="1 2">IHI B618</strain>
    </source>
</reference>
<dbReference type="SUPFAM" id="SSF51197">
    <property type="entry name" value="Clavaminate synthase-like"/>
    <property type="match status" value="1"/>
</dbReference>
<proteinExistence type="predicted"/>
<protein>
    <submittedName>
        <fullName evidence="1">Uncharacterized protein</fullName>
    </submittedName>
</protein>
<organism evidence="1 2">
    <name type="scientific">Candolleomyces aberdarensis</name>
    <dbReference type="NCBI Taxonomy" id="2316362"/>
    <lineage>
        <taxon>Eukaryota</taxon>
        <taxon>Fungi</taxon>
        <taxon>Dikarya</taxon>
        <taxon>Basidiomycota</taxon>
        <taxon>Agaricomycotina</taxon>
        <taxon>Agaricomycetes</taxon>
        <taxon>Agaricomycetidae</taxon>
        <taxon>Agaricales</taxon>
        <taxon>Agaricineae</taxon>
        <taxon>Psathyrellaceae</taxon>
        <taxon>Candolleomyces</taxon>
    </lineage>
</organism>
<gene>
    <name evidence="1" type="ORF">EST38_g297</name>
</gene>
<accession>A0A4V1Q5G4</accession>
<dbReference type="PANTHER" id="PTHR30613">
    <property type="entry name" value="UNCHARACTERIZED PROTEIN YBIU-RELATED"/>
    <property type="match status" value="1"/>
</dbReference>
<evidence type="ECO:0000313" key="1">
    <source>
        <dbReference type="EMBL" id="RXW25498.1"/>
    </source>
</evidence>
<comment type="caution">
    <text evidence="1">The sequence shown here is derived from an EMBL/GenBank/DDBJ whole genome shotgun (WGS) entry which is preliminary data.</text>
</comment>
<dbReference type="PANTHER" id="PTHR30613:SF1">
    <property type="entry name" value="DUF1479 DOMAIN PROTEIN (AFU_ORTHOLOGUE AFUA_5G09280)"/>
    <property type="match status" value="1"/>
</dbReference>
<dbReference type="STRING" id="2316362.A0A4V1Q5G4"/>
<dbReference type="InterPro" id="IPR010856">
    <property type="entry name" value="Gig2-like"/>
</dbReference>